<gene>
    <name evidence="3" type="ORF">ACFQEY_02555</name>
</gene>
<dbReference type="AlphaFoldDB" id="A0ABD5UHG8"/>
<protein>
    <submittedName>
        <fullName evidence="3">Anti-CBASS protein Acb1 family protein</fullName>
    </submittedName>
</protein>
<reference evidence="3 4" key="1">
    <citation type="journal article" date="2019" name="Int. J. Syst. Evol. Microbiol.">
        <title>The Global Catalogue of Microorganisms (GCM) 10K type strain sequencing project: providing services to taxonomists for standard genome sequencing and annotation.</title>
        <authorList>
            <consortium name="The Broad Institute Genomics Platform"/>
            <consortium name="The Broad Institute Genome Sequencing Center for Infectious Disease"/>
            <person name="Wu L."/>
            <person name="Ma J."/>
        </authorList>
    </citation>
    <scope>NUCLEOTIDE SEQUENCE [LARGE SCALE GENOMIC DNA]</scope>
    <source>
        <strain evidence="3 4">Y73</strain>
    </source>
</reference>
<feature type="region of interest" description="Disordered" evidence="1">
    <location>
        <begin position="487"/>
        <end position="517"/>
    </location>
</feature>
<evidence type="ECO:0000256" key="1">
    <source>
        <dbReference type="SAM" id="MobiDB-lite"/>
    </source>
</evidence>
<dbReference type="Pfam" id="PF06381">
    <property type="entry name" value="Phage_portal_3"/>
    <property type="match status" value="1"/>
</dbReference>
<feature type="region of interest" description="Disordered" evidence="1">
    <location>
        <begin position="1"/>
        <end position="31"/>
    </location>
</feature>
<proteinExistence type="predicted"/>
<dbReference type="Proteomes" id="UP001596333">
    <property type="component" value="Unassembled WGS sequence"/>
</dbReference>
<evidence type="ECO:0000313" key="3">
    <source>
        <dbReference type="EMBL" id="MFC6887940.1"/>
    </source>
</evidence>
<sequence>MTDTESDTKGDSSTSSDVQEATGDANTPINDEVMELIAAERVDKTMRQTLAAILGENIHGGDEDFSYYDVFEWDTNPGVDQFYTLALRNPYAFAVTFLPASTSWRDPPEIVDDAESDDDDGQTDFEAEIEEFERDLRIWNYGKRADKLAGIGQYGILVLQFDDINKPSEFENPVVNPSGLKGLRPFSEASVEDIKLGGPTSDRWGKPVKYKLDLTDEEDDESDTTESEGPDSIWAHHSRVIHIPSGGLLDDQIRGTPRQQPVYNNLIDIERTLGAAGQLVYRAAAWGININIDKDFALEDNKDELREHLHRWEVGLENVLRTHGAADVQSLGGEDIDPQPVIDPNIEAISSQPYMPPQSVLKGNETGERATTQDLKDWYGELGERRRTYITPTIVRALIDRLIKYSILTPPSKGPSAYSVEWTPLAEMSEKDEADIQHTRAQALNEWTGGMPEAMLTRQQQADYIEDGDLPSEFDEVADDVQELEEEAAAAATARSVEEMTSGDGYAVADGGEGVDD</sequence>
<evidence type="ECO:0000259" key="2">
    <source>
        <dbReference type="Pfam" id="PF06381"/>
    </source>
</evidence>
<feature type="domain" description="Anti-CBASS protein Acb1-like N-terminal" evidence="2">
    <location>
        <begin position="98"/>
        <end position="445"/>
    </location>
</feature>
<name>A0ABD5UHG8_9EURY</name>
<accession>A0ABD5UHG8</accession>
<organism evidence="3 4">
    <name type="scientific">Halorubrum trueperi</name>
    <dbReference type="NCBI Taxonomy" id="2004704"/>
    <lineage>
        <taxon>Archaea</taxon>
        <taxon>Methanobacteriati</taxon>
        <taxon>Methanobacteriota</taxon>
        <taxon>Stenosarchaea group</taxon>
        <taxon>Halobacteria</taxon>
        <taxon>Halobacteriales</taxon>
        <taxon>Haloferacaceae</taxon>
        <taxon>Halorubrum</taxon>
    </lineage>
</organism>
<dbReference type="InterPro" id="IPR024459">
    <property type="entry name" value="Acb1-like_N"/>
</dbReference>
<feature type="compositionally biased region" description="Basic and acidic residues" evidence="1">
    <location>
        <begin position="1"/>
        <end position="10"/>
    </location>
</feature>
<keyword evidence="4" id="KW-1185">Reference proteome</keyword>
<dbReference type="EMBL" id="JBHSXI010000001">
    <property type="protein sequence ID" value="MFC6887940.1"/>
    <property type="molecule type" value="Genomic_DNA"/>
</dbReference>
<feature type="region of interest" description="Disordered" evidence="1">
    <location>
        <begin position="215"/>
        <end position="236"/>
    </location>
</feature>
<evidence type="ECO:0000313" key="4">
    <source>
        <dbReference type="Proteomes" id="UP001596333"/>
    </source>
</evidence>
<feature type="compositionally biased region" description="Acidic residues" evidence="1">
    <location>
        <begin position="215"/>
        <end position="229"/>
    </location>
</feature>
<dbReference type="RefSeq" id="WP_379764493.1">
    <property type="nucleotide sequence ID" value="NZ_JBHSXI010000001.1"/>
</dbReference>
<comment type="caution">
    <text evidence="3">The sequence shown here is derived from an EMBL/GenBank/DDBJ whole genome shotgun (WGS) entry which is preliminary data.</text>
</comment>